<keyword evidence="1" id="KW-0472">Membrane</keyword>
<protein>
    <submittedName>
        <fullName evidence="2">Uncharacterized protein</fullName>
    </submittedName>
</protein>
<keyword evidence="1" id="KW-0812">Transmembrane</keyword>
<comment type="caution">
    <text evidence="2">The sequence shown here is derived from an EMBL/GenBank/DDBJ whole genome shotgun (WGS) entry which is preliminary data.</text>
</comment>
<accession>A0A4C1WGI1</accession>
<name>A0A4C1WGI1_EUMVA</name>
<evidence type="ECO:0000313" key="2">
    <source>
        <dbReference type="EMBL" id="GBP50536.1"/>
    </source>
</evidence>
<keyword evidence="3" id="KW-1185">Reference proteome</keyword>
<dbReference type="Proteomes" id="UP000299102">
    <property type="component" value="Unassembled WGS sequence"/>
</dbReference>
<dbReference type="EMBL" id="BGZK01000567">
    <property type="protein sequence ID" value="GBP50536.1"/>
    <property type="molecule type" value="Genomic_DNA"/>
</dbReference>
<evidence type="ECO:0000313" key="3">
    <source>
        <dbReference type="Proteomes" id="UP000299102"/>
    </source>
</evidence>
<gene>
    <name evidence="2" type="ORF">EVAR_25233_1</name>
</gene>
<organism evidence="2 3">
    <name type="scientific">Eumeta variegata</name>
    <name type="common">Bagworm moth</name>
    <name type="synonym">Eumeta japonica</name>
    <dbReference type="NCBI Taxonomy" id="151549"/>
    <lineage>
        <taxon>Eukaryota</taxon>
        <taxon>Metazoa</taxon>
        <taxon>Ecdysozoa</taxon>
        <taxon>Arthropoda</taxon>
        <taxon>Hexapoda</taxon>
        <taxon>Insecta</taxon>
        <taxon>Pterygota</taxon>
        <taxon>Neoptera</taxon>
        <taxon>Endopterygota</taxon>
        <taxon>Lepidoptera</taxon>
        <taxon>Glossata</taxon>
        <taxon>Ditrysia</taxon>
        <taxon>Tineoidea</taxon>
        <taxon>Psychidae</taxon>
        <taxon>Oiketicinae</taxon>
        <taxon>Eumeta</taxon>
    </lineage>
</organism>
<feature type="transmembrane region" description="Helical" evidence="1">
    <location>
        <begin position="12"/>
        <end position="33"/>
    </location>
</feature>
<keyword evidence="1" id="KW-1133">Transmembrane helix</keyword>
<reference evidence="2 3" key="1">
    <citation type="journal article" date="2019" name="Commun. Biol.">
        <title>The bagworm genome reveals a unique fibroin gene that provides high tensile strength.</title>
        <authorList>
            <person name="Kono N."/>
            <person name="Nakamura H."/>
            <person name="Ohtoshi R."/>
            <person name="Tomita M."/>
            <person name="Numata K."/>
            <person name="Arakawa K."/>
        </authorList>
    </citation>
    <scope>NUCLEOTIDE SEQUENCE [LARGE SCALE GENOMIC DNA]</scope>
</reference>
<dbReference type="AlphaFoldDB" id="A0A4C1WGI1"/>
<evidence type="ECO:0000256" key="1">
    <source>
        <dbReference type="SAM" id="Phobius"/>
    </source>
</evidence>
<sequence>MATEPYTEHDPTYSWISSQAIVIVARLSSGVILKYGYRRGRRARGAGASAPHAFSFVLLGAVGAPPAPRAAAWTPVTGKTNDKLYNLFRAFFLFYSIMRRR</sequence>
<proteinExistence type="predicted"/>